<dbReference type="STRING" id="1276246.SCULI_v1c02230"/>
<dbReference type="PATRIC" id="fig|1276246.3.peg.222"/>
<dbReference type="Gene3D" id="3.30.2010.10">
    <property type="entry name" value="Metalloproteases ('zincins'), catalytic domain"/>
    <property type="match status" value="1"/>
</dbReference>
<gene>
    <name evidence="2" type="ORF">SCULI_v1c02230</name>
</gene>
<dbReference type="InterPro" id="IPR002725">
    <property type="entry name" value="YgjP-like_metallopeptidase"/>
</dbReference>
<dbReference type="HOGENOM" id="CLU_065947_1_1_14"/>
<dbReference type="InterPro" id="IPR053136">
    <property type="entry name" value="UTP_pyrophosphatase-like"/>
</dbReference>
<protein>
    <submittedName>
        <fullName evidence="2">Zinc metalloprotease</fullName>
    </submittedName>
</protein>
<reference evidence="2 3" key="1">
    <citation type="journal article" date="2014" name="Genome Biol. Evol.">
        <title>Molecular evolution of the substrate utilization strategies and putative virulence factors in mosquito-associated Spiroplasma species.</title>
        <authorList>
            <person name="Chang T.H."/>
            <person name="Lo W.S."/>
            <person name="Ku C."/>
            <person name="Chen L.L."/>
            <person name="Kuo C.H."/>
        </authorList>
    </citation>
    <scope>NUCLEOTIDE SEQUENCE [LARGE SCALE GENOMIC DNA]</scope>
    <source>
        <strain evidence="2">AES-1</strain>
    </source>
</reference>
<keyword evidence="2" id="KW-0645">Protease</keyword>
<evidence type="ECO:0000259" key="1">
    <source>
        <dbReference type="Pfam" id="PF01863"/>
    </source>
</evidence>
<accession>W6AFS8</accession>
<dbReference type="OrthoDB" id="9811177at2"/>
<dbReference type="Pfam" id="PF01863">
    <property type="entry name" value="YgjP-like"/>
    <property type="match status" value="1"/>
</dbReference>
<evidence type="ECO:0000313" key="2">
    <source>
        <dbReference type="EMBL" id="AHI52564.1"/>
    </source>
</evidence>
<name>W6AFS8_9MOLU</name>
<proteinExistence type="predicted"/>
<sequence>MLKIKKTLSHKGNKIEYSVTYREQKYIRLKIIDQDIQVSSPLQAQDWEIEQLIYRNISKINKIIEFREKTKKVIIANPGSIKIFDIKNEAYFSDPIKEDFKLAFKTYENDDLTVKHMYKKLSNLYFSEFEKVIHKWLNIMQLELKNLSVKEMKGKWGVCYPEKSKVVLNIKLLHYPKEALEYVTVHELSHLVHKNHSRDFWYHVEKFLPKYKEYSGLLKLSI</sequence>
<dbReference type="GO" id="GO:0006508">
    <property type="term" value="P:proteolysis"/>
    <property type="evidence" value="ECO:0007669"/>
    <property type="project" value="UniProtKB-KW"/>
</dbReference>
<dbReference type="EMBL" id="CP006681">
    <property type="protein sequence ID" value="AHI52564.1"/>
    <property type="molecule type" value="Genomic_DNA"/>
</dbReference>
<dbReference type="PANTHER" id="PTHR30399">
    <property type="entry name" value="UNCHARACTERIZED PROTEIN YGJP"/>
    <property type="match status" value="1"/>
</dbReference>
<keyword evidence="3" id="KW-1185">Reference proteome</keyword>
<feature type="domain" description="YgjP-like metallopeptidase" evidence="1">
    <location>
        <begin position="25"/>
        <end position="219"/>
    </location>
</feature>
<evidence type="ECO:0000313" key="3">
    <source>
        <dbReference type="Proteomes" id="UP000019267"/>
    </source>
</evidence>
<dbReference type="PANTHER" id="PTHR30399:SF1">
    <property type="entry name" value="UTP PYROPHOSPHATASE"/>
    <property type="match status" value="1"/>
</dbReference>
<dbReference type="KEGG" id="scq:SCULI_v1c02230"/>
<keyword evidence="2" id="KW-0378">Hydrolase</keyword>
<dbReference type="CDD" id="cd07344">
    <property type="entry name" value="M48_yhfN_like"/>
    <property type="match status" value="1"/>
</dbReference>
<organism evidence="2 3">
    <name type="scientific">Spiroplasma culicicola AES-1</name>
    <dbReference type="NCBI Taxonomy" id="1276246"/>
    <lineage>
        <taxon>Bacteria</taxon>
        <taxon>Bacillati</taxon>
        <taxon>Mycoplasmatota</taxon>
        <taxon>Mollicutes</taxon>
        <taxon>Entomoplasmatales</taxon>
        <taxon>Spiroplasmataceae</taxon>
        <taxon>Spiroplasma</taxon>
    </lineage>
</organism>
<dbReference type="eggNOG" id="COG1451">
    <property type="taxonomic scope" value="Bacteria"/>
</dbReference>
<dbReference type="AlphaFoldDB" id="W6AFS8"/>
<dbReference type="Proteomes" id="UP000019267">
    <property type="component" value="Chromosome"/>
</dbReference>
<dbReference type="RefSeq" id="WP_025362806.1">
    <property type="nucleotide sequence ID" value="NZ_CP006681.1"/>
</dbReference>
<dbReference type="GO" id="GO:0008237">
    <property type="term" value="F:metallopeptidase activity"/>
    <property type="evidence" value="ECO:0007669"/>
    <property type="project" value="UniProtKB-KW"/>
</dbReference>
<keyword evidence="2" id="KW-0482">Metalloprotease</keyword>